<evidence type="ECO:0000256" key="7">
    <source>
        <dbReference type="ARBA" id="ARBA00023136"/>
    </source>
</evidence>
<feature type="transmembrane region" description="Helical" evidence="10">
    <location>
        <begin position="414"/>
        <end position="436"/>
    </location>
</feature>
<keyword evidence="12" id="KW-0675">Receptor</keyword>
<evidence type="ECO:0000256" key="1">
    <source>
        <dbReference type="ARBA" id="ARBA00004370"/>
    </source>
</evidence>
<evidence type="ECO:0000256" key="6">
    <source>
        <dbReference type="ARBA" id="ARBA00022989"/>
    </source>
</evidence>
<evidence type="ECO:0000259" key="11">
    <source>
        <dbReference type="PROSITE" id="PS50262"/>
    </source>
</evidence>
<name>A0A443R3B9_9ACAR</name>
<dbReference type="InterPro" id="IPR023415">
    <property type="entry name" value="LDLR_class-A_CS"/>
</dbReference>
<feature type="disulfide bond" evidence="9">
    <location>
        <begin position="307"/>
        <end position="319"/>
    </location>
</feature>
<reference evidence="12 13" key="1">
    <citation type="journal article" date="2018" name="Gigascience">
        <title>Genomes of trombidid mites reveal novel predicted allergens and laterally-transferred genes associated with secondary metabolism.</title>
        <authorList>
            <person name="Dong X."/>
            <person name="Chaisiri K."/>
            <person name="Xia D."/>
            <person name="Armstrong S.D."/>
            <person name="Fang Y."/>
            <person name="Donnelly M.J."/>
            <person name="Kadowaki T."/>
            <person name="McGarry J.W."/>
            <person name="Darby A.C."/>
            <person name="Makepeace B.L."/>
        </authorList>
    </citation>
    <scope>NUCLEOTIDE SEQUENCE [LARGE SCALE GENOMIC DNA]</scope>
    <source>
        <strain evidence="12">UoL-WK</strain>
    </source>
</reference>
<dbReference type="Gene3D" id="1.20.1070.10">
    <property type="entry name" value="Rhodopsin 7-helix transmembrane proteins"/>
    <property type="match status" value="1"/>
</dbReference>
<dbReference type="PROSITE" id="PS50068">
    <property type="entry name" value="LDLRA_2"/>
    <property type="match status" value="5"/>
</dbReference>
<dbReference type="Pfam" id="PF00001">
    <property type="entry name" value="7tm_1"/>
    <property type="match status" value="1"/>
</dbReference>
<dbReference type="SUPFAM" id="SSF57424">
    <property type="entry name" value="LDL receptor-like module"/>
    <property type="match status" value="4"/>
</dbReference>
<feature type="disulfide bond" evidence="9">
    <location>
        <begin position="244"/>
        <end position="259"/>
    </location>
</feature>
<dbReference type="PRINTS" id="PR00261">
    <property type="entry name" value="LDLRECEPTOR"/>
</dbReference>
<dbReference type="SMART" id="SM00192">
    <property type="entry name" value="LDLa"/>
    <property type="match status" value="7"/>
</dbReference>
<dbReference type="InterPro" id="IPR036055">
    <property type="entry name" value="LDL_receptor-like_sf"/>
</dbReference>
<evidence type="ECO:0000313" key="13">
    <source>
        <dbReference type="Proteomes" id="UP000285301"/>
    </source>
</evidence>
<dbReference type="OrthoDB" id="6022531at2759"/>
<feature type="disulfide bond" evidence="9">
    <location>
        <begin position="204"/>
        <end position="219"/>
    </location>
</feature>
<dbReference type="Proteomes" id="UP000285301">
    <property type="component" value="Unassembled WGS sequence"/>
</dbReference>
<feature type="disulfide bond" evidence="9">
    <location>
        <begin position="284"/>
        <end position="299"/>
    </location>
</feature>
<dbReference type="PANTHER" id="PTHR24372:SF77">
    <property type="entry name" value="G-PROTEIN COUPLED RECEPTORS FAMILY 1 PROFILE DOMAIN-CONTAINING PROTEIN"/>
    <property type="match status" value="1"/>
</dbReference>
<feature type="transmembrane region" description="Helical" evidence="10">
    <location>
        <begin position="630"/>
        <end position="654"/>
    </location>
</feature>
<evidence type="ECO:0000256" key="5">
    <source>
        <dbReference type="ARBA" id="ARBA00022737"/>
    </source>
</evidence>
<dbReference type="PANTHER" id="PTHR24372">
    <property type="entry name" value="GLYCOPROTEIN HORMONE RECEPTOR"/>
    <property type="match status" value="1"/>
</dbReference>
<sequence length="677" mass="76911">YLMFLYIELKKLNYLRKTSLISSEISLYDVNAKLSIRSANIKSNLITKSENGICQITSLKGCGDLNNCKEMTDNGIKLIQASQEEEKYTSIDVLSSCSSGCLPYEFQCNDENKTCIGQQLRCDGNNDCVDNSDEMNCGIPVCNETTTIVCAKSRRCIANEYICDGTKDCIFGLINDEYNCSSSDKNCSGFLCSDGRCLPNEVRCNYIPECINAEDELNCAFNKCSDSNEWRCKNGQCIEASARCDTLFNCFDKSDEMNCEHNTCGEEHQFRCANGQCIDKKWRCDYRRDCFDNSDEELCDDIYKQECGENEFRCHNGQCVPAENRCLKTNDSRSGCADNSHLKDCALWKCNEKTQLKCDKSYCVENQLKCNGRIDCLSSWTDEEGCPPVNSECTPQSNELSSCEDLMSNIALRISIWILSIIALTGNFLVITFRLFQRTTNKINSCLINNLAGADLLMGIYLLFIAVVDICYRGTYFIYDSQWRKSVWCQSLGFLVTLSSEMSVFTLTMITIERFCCIVFPFYYKRCTLRQTRLLIVFGWLFCTTLAAIPLSGIDYFENFYGRSAVCLALPITNEKPNGWEYSVFVFLVFNSISFSIFPIAYIWMFVVIKQTTEAVSDNKINAHMMHASLAKKMMIIVMTDFICWMPIITLGILSLNSVYIPSKVRAKIKKKTTISL</sequence>
<dbReference type="PROSITE" id="PS50262">
    <property type="entry name" value="G_PROTEIN_RECEP_F1_2"/>
    <property type="match status" value="1"/>
</dbReference>
<dbReference type="InterPro" id="IPR002172">
    <property type="entry name" value="LDrepeatLR_classA_rpt"/>
</dbReference>
<feature type="disulfide bond" evidence="9">
    <location>
        <begin position="232"/>
        <end position="250"/>
    </location>
</feature>
<feature type="non-terminal residue" evidence="12">
    <location>
        <position position="1"/>
    </location>
</feature>
<dbReference type="AlphaFoldDB" id="A0A443R3B9"/>
<evidence type="ECO:0000256" key="2">
    <source>
        <dbReference type="ARBA" id="ARBA00010663"/>
    </source>
</evidence>
<keyword evidence="13" id="KW-1185">Reference proteome</keyword>
<keyword evidence="3" id="KW-0433">Leucine-rich repeat</keyword>
<feature type="transmembrane region" description="Helical" evidence="10">
    <location>
        <begin position="535"/>
        <end position="554"/>
    </location>
</feature>
<evidence type="ECO:0000256" key="3">
    <source>
        <dbReference type="ARBA" id="ARBA00022614"/>
    </source>
</evidence>
<keyword evidence="7 10" id="KW-0472">Membrane</keyword>
<feature type="transmembrane region" description="Helical" evidence="10">
    <location>
        <begin position="456"/>
        <end position="479"/>
    </location>
</feature>
<dbReference type="Gene3D" id="4.10.400.10">
    <property type="entry name" value="Low-density Lipoprotein Receptor"/>
    <property type="match status" value="6"/>
</dbReference>
<dbReference type="GO" id="GO:0007189">
    <property type="term" value="P:adenylate cyclase-activating G protein-coupled receptor signaling pathway"/>
    <property type="evidence" value="ECO:0007669"/>
    <property type="project" value="TreeGrafter"/>
</dbReference>
<dbReference type="CDD" id="cd00112">
    <property type="entry name" value="LDLa"/>
    <property type="match status" value="5"/>
</dbReference>
<feature type="domain" description="G-protein coupled receptors family 1 profile" evidence="11">
    <location>
        <begin position="426"/>
        <end position="677"/>
    </location>
</feature>
<evidence type="ECO:0000256" key="4">
    <source>
        <dbReference type="ARBA" id="ARBA00022692"/>
    </source>
</evidence>
<keyword evidence="8 9" id="KW-1015">Disulfide bond</keyword>
<keyword evidence="6 10" id="KW-1133">Transmembrane helix</keyword>
<feature type="transmembrane region" description="Helical" evidence="10">
    <location>
        <begin position="584"/>
        <end position="609"/>
    </location>
</feature>
<comment type="caution">
    <text evidence="9">Lacks conserved residue(s) required for the propagation of feature annotation.</text>
</comment>
<keyword evidence="5" id="KW-0677">Repeat</keyword>
<evidence type="ECO:0000313" key="12">
    <source>
        <dbReference type="EMBL" id="RWS09746.1"/>
    </source>
</evidence>
<comment type="subcellular location">
    <subcellularLocation>
        <location evidence="1">Membrane</location>
    </subcellularLocation>
</comment>
<evidence type="ECO:0000256" key="10">
    <source>
        <dbReference type="SAM" id="Phobius"/>
    </source>
</evidence>
<organism evidence="12 13">
    <name type="scientific">Dinothrombium tinctorium</name>
    <dbReference type="NCBI Taxonomy" id="1965070"/>
    <lineage>
        <taxon>Eukaryota</taxon>
        <taxon>Metazoa</taxon>
        <taxon>Ecdysozoa</taxon>
        <taxon>Arthropoda</taxon>
        <taxon>Chelicerata</taxon>
        <taxon>Arachnida</taxon>
        <taxon>Acari</taxon>
        <taxon>Acariformes</taxon>
        <taxon>Trombidiformes</taxon>
        <taxon>Prostigmata</taxon>
        <taxon>Anystina</taxon>
        <taxon>Parasitengona</taxon>
        <taxon>Trombidioidea</taxon>
        <taxon>Trombidiidae</taxon>
        <taxon>Dinothrombium</taxon>
    </lineage>
</organism>
<dbReference type="EMBL" id="NCKU01002369">
    <property type="protein sequence ID" value="RWS09746.1"/>
    <property type="molecule type" value="Genomic_DNA"/>
</dbReference>
<dbReference type="GO" id="GO:0008528">
    <property type="term" value="F:G protein-coupled peptide receptor activity"/>
    <property type="evidence" value="ECO:0007669"/>
    <property type="project" value="TreeGrafter"/>
</dbReference>
<proteinExistence type="inferred from homology"/>
<dbReference type="STRING" id="1965070.A0A443R3B9"/>
<dbReference type="GO" id="GO:0009755">
    <property type="term" value="P:hormone-mediated signaling pathway"/>
    <property type="evidence" value="ECO:0007669"/>
    <property type="project" value="TreeGrafter"/>
</dbReference>
<evidence type="ECO:0000256" key="8">
    <source>
        <dbReference type="ARBA" id="ARBA00023157"/>
    </source>
</evidence>
<dbReference type="InterPro" id="IPR017452">
    <property type="entry name" value="GPCR_Rhodpsn_7TM"/>
</dbReference>
<dbReference type="Pfam" id="PF00057">
    <property type="entry name" value="Ldl_recept_a"/>
    <property type="match status" value="4"/>
</dbReference>
<feature type="transmembrane region" description="Helical" evidence="10">
    <location>
        <begin position="502"/>
        <end position="523"/>
    </location>
</feature>
<feature type="disulfide bond" evidence="9">
    <location>
        <begin position="272"/>
        <end position="290"/>
    </location>
</feature>
<dbReference type="PROSITE" id="PS00237">
    <property type="entry name" value="G_PROTEIN_RECEP_F1_1"/>
    <property type="match status" value="1"/>
</dbReference>
<keyword evidence="4 10" id="KW-0812">Transmembrane</keyword>
<dbReference type="PROSITE" id="PS01209">
    <property type="entry name" value="LDLRA_1"/>
    <property type="match status" value="3"/>
</dbReference>
<feature type="disulfide bond" evidence="9">
    <location>
        <begin position="192"/>
        <end position="210"/>
    </location>
</feature>
<dbReference type="GO" id="GO:0005886">
    <property type="term" value="C:plasma membrane"/>
    <property type="evidence" value="ECO:0007669"/>
    <property type="project" value="TreeGrafter"/>
</dbReference>
<protein>
    <submittedName>
        <fullName evidence="12">G-protein coupled receptor GRL101-like protein</fullName>
    </submittedName>
</protein>
<evidence type="ECO:0000256" key="9">
    <source>
        <dbReference type="PROSITE-ProRule" id="PRU00124"/>
    </source>
</evidence>
<comment type="caution">
    <text evidence="12">The sequence shown here is derived from an EMBL/GenBank/DDBJ whole genome shotgun (WGS) entry which is preliminary data.</text>
</comment>
<feature type="disulfide bond" evidence="9">
    <location>
        <begin position="122"/>
        <end position="137"/>
    </location>
</feature>
<comment type="similarity">
    <text evidence="2">Belongs to the G-protein coupled receptor 1 family.</text>
</comment>
<accession>A0A443R3B9</accession>
<dbReference type="SUPFAM" id="SSF81321">
    <property type="entry name" value="Family A G protein-coupled receptor-like"/>
    <property type="match status" value="1"/>
</dbReference>
<dbReference type="InterPro" id="IPR000276">
    <property type="entry name" value="GPCR_Rhodpsn"/>
</dbReference>
<gene>
    <name evidence="12" type="ORF">B4U79_10518</name>
</gene>